<reference evidence="1 2" key="1">
    <citation type="submission" date="2021-03" db="EMBL/GenBank/DDBJ databases">
        <authorList>
            <person name="King G.J."/>
            <person name="Bancroft I."/>
            <person name="Baten A."/>
            <person name="Bloomfield J."/>
            <person name="Borpatragohain P."/>
            <person name="He Z."/>
            <person name="Irish N."/>
            <person name="Irwin J."/>
            <person name="Liu K."/>
            <person name="Mauleon R.P."/>
            <person name="Moore J."/>
            <person name="Morris R."/>
            <person name="Ostergaard L."/>
            <person name="Wang B."/>
            <person name="Wells R."/>
        </authorList>
    </citation>
    <scope>NUCLEOTIDE SEQUENCE [LARGE SCALE GENOMIC DNA]</scope>
    <source>
        <strain evidence="1">R-o-18</strain>
        <tissue evidence="1">Leaf</tissue>
    </source>
</reference>
<evidence type="ECO:0008006" key="3">
    <source>
        <dbReference type="Google" id="ProtNLM"/>
    </source>
</evidence>
<evidence type="ECO:0000313" key="1">
    <source>
        <dbReference type="EMBL" id="KAG5399036.1"/>
    </source>
</evidence>
<sequence>MFMISWDIVETRRSSSAFKRFCSSSLSPEPSSSSPPPTKRPKVKIDAAIEFAAAAEPAESSSAARFWLRIKDRFRILDRNLETDTKPEADVLETPTIAGEVVTDGENSKAGKKRAKAPWAKLLCLAVCSACNTFLLKVWSFSSCPTSSVGFMFGSFIFFRQNYAVMSETFLFIDYNTSVSNCPTQRSIDCNYGDIAEEIIIPSVQFSYTQFLNNGNFVGAASGKTFPALDTRTKEVIANVAEGDAEDINRAMKAARKSIDEGAWP</sequence>
<gene>
    <name evidence="1" type="primary">A05g509810.1_BraROA</name>
    <name evidence="1" type="ORF">IGI04_020850</name>
</gene>
<dbReference type="SUPFAM" id="SSF53720">
    <property type="entry name" value="ALDH-like"/>
    <property type="match status" value="1"/>
</dbReference>
<keyword evidence="2" id="KW-1185">Reference proteome</keyword>
<dbReference type="EMBL" id="JADBGQ010000005">
    <property type="protein sequence ID" value="KAG5399036.1"/>
    <property type="molecule type" value="Genomic_DNA"/>
</dbReference>
<proteinExistence type="predicted"/>
<name>A0ABQ7MN70_BRACM</name>
<comment type="caution">
    <text evidence="1">The sequence shown here is derived from an EMBL/GenBank/DDBJ whole genome shotgun (WGS) entry which is preliminary data.</text>
</comment>
<dbReference type="Proteomes" id="UP000823674">
    <property type="component" value="Chromosome A05"/>
</dbReference>
<accession>A0ABQ7MN70</accession>
<organism evidence="1 2">
    <name type="scientific">Brassica rapa subsp. trilocularis</name>
    <dbReference type="NCBI Taxonomy" id="1813537"/>
    <lineage>
        <taxon>Eukaryota</taxon>
        <taxon>Viridiplantae</taxon>
        <taxon>Streptophyta</taxon>
        <taxon>Embryophyta</taxon>
        <taxon>Tracheophyta</taxon>
        <taxon>Spermatophyta</taxon>
        <taxon>Magnoliopsida</taxon>
        <taxon>eudicotyledons</taxon>
        <taxon>Gunneridae</taxon>
        <taxon>Pentapetalae</taxon>
        <taxon>rosids</taxon>
        <taxon>malvids</taxon>
        <taxon>Brassicales</taxon>
        <taxon>Brassicaceae</taxon>
        <taxon>Brassiceae</taxon>
        <taxon>Brassica</taxon>
    </lineage>
</organism>
<protein>
    <recommendedName>
        <fullName evidence="3">Aldehyde dehydrogenase domain-containing protein</fullName>
    </recommendedName>
</protein>
<dbReference type="InterPro" id="IPR016161">
    <property type="entry name" value="Ald_DH/histidinol_DH"/>
</dbReference>
<evidence type="ECO:0000313" key="2">
    <source>
        <dbReference type="Proteomes" id="UP000823674"/>
    </source>
</evidence>
<dbReference type="InterPro" id="IPR016162">
    <property type="entry name" value="Ald_DH_N"/>
</dbReference>
<dbReference type="Gene3D" id="3.40.605.10">
    <property type="entry name" value="Aldehyde Dehydrogenase, Chain A, domain 1"/>
    <property type="match status" value="1"/>
</dbReference>